<dbReference type="EMBL" id="GBXM01086851">
    <property type="protein sequence ID" value="JAH21726.1"/>
    <property type="molecule type" value="Transcribed_RNA"/>
</dbReference>
<feature type="transmembrane region" description="Helical" evidence="1">
    <location>
        <begin position="12"/>
        <end position="29"/>
    </location>
</feature>
<evidence type="ECO:0000313" key="2">
    <source>
        <dbReference type="EMBL" id="JAH21726.1"/>
    </source>
</evidence>
<protein>
    <submittedName>
        <fullName evidence="2">Uncharacterized protein</fullName>
    </submittedName>
</protein>
<reference evidence="2" key="2">
    <citation type="journal article" date="2015" name="Fish Shellfish Immunol.">
        <title>Early steps in the European eel (Anguilla anguilla)-Vibrio vulnificus interaction in the gills: Role of the RtxA13 toxin.</title>
        <authorList>
            <person name="Callol A."/>
            <person name="Pajuelo D."/>
            <person name="Ebbesson L."/>
            <person name="Teles M."/>
            <person name="MacKenzie S."/>
            <person name="Amaro C."/>
        </authorList>
    </citation>
    <scope>NUCLEOTIDE SEQUENCE</scope>
</reference>
<dbReference type="AlphaFoldDB" id="A0A0E9QXS6"/>
<organism evidence="2">
    <name type="scientific">Anguilla anguilla</name>
    <name type="common">European freshwater eel</name>
    <name type="synonym">Muraena anguilla</name>
    <dbReference type="NCBI Taxonomy" id="7936"/>
    <lineage>
        <taxon>Eukaryota</taxon>
        <taxon>Metazoa</taxon>
        <taxon>Chordata</taxon>
        <taxon>Craniata</taxon>
        <taxon>Vertebrata</taxon>
        <taxon>Euteleostomi</taxon>
        <taxon>Actinopterygii</taxon>
        <taxon>Neopterygii</taxon>
        <taxon>Teleostei</taxon>
        <taxon>Anguilliformes</taxon>
        <taxon>Anguillidae</taxon>
        <taxon>Anguilla</taxon>
    </lineage>
</organism>
<keyword evidence="1" id="KW-1133">Transmembrane helix</keyword>
<keyword evidence="1" id="KW-0812">Transmembrane</keyword>
<reference evidence="2" key="1">
    <citation type="submission" date="2014-11" db="EMBL/GenBank/DDBJ databases">
        <authorList>
            <person name="Amaro Gonzalez C."/>
        </authorList>
    </citation>
    <scope>NUCLEOTIDE SEQUENCE</scope>
</reference>
<name>A0A0E9QXS6_ANGAN</name>
<keyword evidence="1" id="KW-0472">Membrane</keyword>
<evidence type="ECO:0000256" key="1">
    <source>
        <dbReference type="SAM" id="Phobius"/>
    </source>
</evidence>
<proteinExistence type="predicted"/>
<accession>A0A0E9QXS6</accession>
<sequence length="42" mass="4958">MKSTVPSRSTRYRVTLSALKFVVYLHFLLQKMAHFEGMKLKN</sequence>